<dbReference type="GeneID" id="93210139"/>
<keyword evidence="2" id="KW-1185">Reference proteome</keyword>
<dbReference type="InterPro" id="IPR010148">
    <property type="entry name" value="CRISPR-assoc_prot_CT1975"/>
</dbReference>
<dbReference type="RefSeq" id="WP_006302704.1">
    <property type="nucleotide sequence ID" value="NZ_ACGK02000001.1"/>
</dbReference>
<dbReference type="NCBIfam" id="TIGR01869">
    <property type="entry name" value="casC_Cse4"/>
    <property type="match status" value="1"/>
</dbReference>
<dbReference type="Proteomes" id="UP000005947">
    <property type="component" value="Unassembled WGS sequence"/>
</dbReference>
<name>F1T4D2_9ACTN</name>
<protein>
    <submittedName>
        <fullName evidence="1">CRISPR system CASCADE complex protein CasC</fullName>
    </submittedName>
</protein>
<accession>F1T4D2</accession>
<organism evidence="1 2">
    <name type="scientific">Fannyhessea vaginae DSM 15829</name>
    <dbReference type="NCBI Taxonomy" id="525256"/>
    <lineage>
        <taxon>Bacteria</taxon>
        <taxon>Bacillati</taxon>
        <taxon>Actinomycetota</taxon>
        <taxon>Coriobacteriia</taxon>
        <taxon>Coriobacteriales</taxon>
        <taxon>Atopobiaceae</taxon>
        <taxon>Fannyhessea</taxon>
    </lineage>
</organism>
<proteinExistence type="predicted"/>
<evidence type="ECO:0000313" key="2">
    <source>
        <dbReference type="Proteomes" id="UP000005947"/>
    </source>
</evidence>
<evidence type="ECO:0000313" key="1">
    <source>
        <dbReference type="EMBL" id="EGF23576.1"/>
    </source>
</evidence>
<sequence>MNNRLYIDIHALQTLPPCNINRDDTGSPKTAQYGGSTRARVSSQCWKRAMRIYFKEHSAEENVGVRTLYLVDYIAKKIVALDPSISDENSLKLGEKALNNAGVKTTKDRKVKALFFIGEKQANALAQAAIDGVDDKKALQALLHKYLPIDIALFGRMLADDPSLNEDASAQVAHAISTHAIQHEFDYFTAIDDLSPKDNAGAGMLGTVEYNSSELYRYASIALHEFLSQLDNDKDALAASVKLFVKGFVESMPTGKANTFANQTLPHLLLITLRDDRPVNLVSAFEEPVKSTDGYASQSTTKLAQEMAKTEKIVHKPLVSFYVSLATPEHMQELGEEKPSMQALLDDLATKITEIL</sequence>
<dbReference type="OrthoDB" id="5291250at2"/>
<reference evidence="1 2" key="1">
    <citation type="submission" date="2011-02" db="EMBL/GenBank/DDBJ databases">
        <authorList>
            <person name="Muzny D."/>
            <person name="Qin X."/>
            <person name="Buhay C."/>
            <person name="Dugan-Rocha S."/>
            <person name="Ding Y."/>
            <person name="Chen G."/>
            <person name="Hawes A."/>
            <person name="Holder M."/>
            <person name="Jhangiani S."/>
            <person name="Johnson A."/>
            <person name="Khan Z."/>
            <person name="Li Z."/>
            <person name="Liu W."/>
            <person name="Liu X."/>
            <person name="Perez L."/>
            <person name="Shen H."/>
            <person name="Wang Q."/>
            <person name="Watt J."/>
            <person name="Xi L."/>
            <person name="Xin Y."/>
            <person name="Zhou J."/>
            <person name="Deng J."/>
            <person name="Jiang H."/>
            <person name="Liu Y."/>
            <person name="Qu J."/>
            <person name="Song X.-Z."/>
            <person name="Zhang L."/>
            <person name="Villasana D."/>
            <person name="Johnson A."/>
            <person name="Liu J."/>
            <person name="Liyanage D."/>
            <person name="Lorensuhewa L."/>
            <person name="Robinson T."/>
            <person name="Song A."/>
            <person name="Song B.-B."/>
            <person name="Dinh H."/>
            <person name="Thornton R."/>
            <person name="Coyle M."/>
            <person name="Francisco L."/>
            <person name="Jackson L."/>
            <person name="Javaid M."/>
            <person name="Korchina V."/>
            <person name="Kovar C."/>
            <person name="Mata R."/>
            <person name="Mathew T."/>
            <person name="Ngo R."/>
            <person name="Nguyen L."/>
            <person name="Nguyen N."/>
            <person name="Okwuonu G."/>
            <person name="Ongeri F."/>
            <person name="Pham C."/>
            <person name="Simmons D."/>
            <person name="Wilczek-Boney K."/>
            <person name="Hale W."/>
            <person name="Jakkamsetti A."/>
            <person name="Pham P."/>
            <person name="Ruth R."/>
            <person name="San Lucas F."/>
            <person name="Warren J."/>
            <person name="Zhang J."/>
            <person name="Zhao Z."/>
            <person name="Zhou C."/>
            <person name="Zhu D."/>
            <person name="Lee S."/>
            <person name="Bess C."/>
            <person name="Blankenburg K."/>
            <person name="Forbes L."/>
            <person name="Fu Q."/>
            <person name="Gubbala S."/>
            <person name="Hirani K."/>
            <person name="Jayaseelan J.C."/>
            <person name="Lara F."/>
            <person name="Munidasa M."/>
            <person name="Palculict T."/>
            <person name="Patil S."/>
            <person name="Pu L.-L."/>
            <person name="Saada N."/>
            <person name="Tang L."/>
            <person name="Weissenberger G."/>
            <person name="Zhu Y."/>
            <person name="Hemphill L."/>
            <person name="Shang Y."/>
            <person name="Youmans B."/>
            <person name="Ayvaz T."/>
            <person name="Ross M."/>
            <person name="Santibanez J."/>
            <person name="Aqrawi P."/>
            <person name="Gross S."/>
            <person name="Joshi V."/>
            <person name="Fowler G."/>
            <person name="Nazareth L."/>
            <person name="Reid J."/>
            <person name="Worley K."/>
            <person name="Petrosino J."/>
            <person name="Highlander S."/>
            <person name="Gibbs R."/>
        </authorList>
    </citation>
    <scope>NUCLEOTIDE SEQUENCE [LARGE SCALE GENOMIC DNA]</scope>
    <source>
        <strain evidence="1 2">DSM 15829</strain>
    </source>
</reference>
<dbReference type="EMBL" id="ACGK02000001">
    <property type="protein sequence ID" value="EGF23576.1"/>
    <property type="molecule type" value="Genomic_DNA"/>
</dbReference>
<dbReference type="eggNOG" id="COG1857">
    <property type="taxonomic scope" value="Bacteria"/>
</dbReference>
<dbReference type="Pfam" id="PF09344">
    <property type="entry name" value="Cas_CT1975"/>
    <property type="match status" value="1"/>
</dbReference>
<comment type="caution">
    <text evidence="1">The sequence shown here is derived from an EMBL/GenBank/DDBJ whole genome shotgun (WGS) entry which is preliminary data.</text>
</comment>
<gene>
    <name evidence="1" type="primary">casC</name>
    <name evidence="1" type="ORF">HMPREF0091_10523</name>
</gene>
<dbReference type="AlphaFoldDB" id="F1T4D2"/>